<evidence type="ECO:0000313" key="22">
    <source>
        <dbReference type="Proteomes" id="UP000007148"/>
    </source>
</evidence>
<evidence type="ECO:0000256" key="15">
    <source>
        <dbReference type="RuleBase" id="RU361240"/>
    </source>
</evidence>
<gene>
    <name evidence="21" type="ORF">PIIN_03967</name>
</gene>
<evidence type="ECO:0000259" key="18">
    <source>
        <dbReference type="Pfam" id="PF04389"/>
    </source>
</evidence>
<evidence type="ECO:0000256" key="10">
    <source>
        <dbReference type="ARBA" id="ARBA00022833"/>
    </source>
</evidence>
<keyword evidence="9 15" id="KW-0378">Hydrolase</keyword>
<dbReference type="InterPro" id="IPR053976">
    <property type="entry name" value="PFF1_TM"/>
</dbReference>
<dbReference type="PANTHER" id="PTHR12147">
    <property type="entry name" value="METALLOPEPTIDASE M28 FAMILY MEMBER"/>
    <property type="match status" value="1"/>
</dbReference>
<keyword evidence="14" id="KW-0325">Glycoprotein</keyword>
<evidence type="ECO:0000256" key="5">
    <source>
        <dbReference type="ARBA" id="ARBA00022554"/>
    </source>
</evidence>
<feature type="domain" description="Vacuolar membrane protease C-terminal" evidence="19">
    <location>
        <begin position="648"/>
        <end position="856"/>
    </location>
</feature>
<proteinExistence type="inferred from homology"/>
<dbReference type="InterPro" id="IPR007484">
    <property type="entry name" value="Peptidase_M28"/>
</dbReference>
<dbReference type="Proteomes" id="UP000007148">
    <property type="component" value="Unassembled WGS sequence"/>
</dbReference>
<feature type="transmembrane region" description="Helical" evidence="17">
    <location>
        <begin position="328"/>
        <end position="351"/>
    </location>
</feature>
<keyword evidence="11 17" id="KW-1133">Transmembrane helix</keyword>
<dbReference type="Pfam" id="PF22250">
    <property type="entry name" value="PFF1_C"/>
    <property type="match status" value="1"/>
</dbReference>
<comment type="subcellular location">
    <subcellularLocation>
        <location evidence="3">Vacuole membrane</location>
        <topology evidence="3">Multi-pass membrane protein</topology>
    </subcellularLocation>
</comment>
<dbReference type="GO" id="GO:0005774">
    <property type="term" value="C:vacuolar membrane"/>
    <property type="evidence" value="ECO:0007669"/>
    <property type="project" value="UniProtKB-SubCell"/>
</dbReference>
<dbReference type="OMA" id="TPWPVTI"/>
<keyword evidence="8 15" id="KW-0479">Metal-binding</keyword>
<keyword evidence="6 15" id="KW-0645">Protease</keyword>
<dbReference type="GO" id="GO:0004177">
    <property type="term" value="F:aminopeptidase activity"/>
    <property type="evidence" value="ECO:0007669"/>
    <property type="project" value="UniProtKB-KW"/>
</dbReference>
<dbReference type="GO" id="GO:0046872">
    <property type="term" value="F:metal ion binding"/>
    <property type="evidence" value="ECO:0007669"/>
    <property type="project" value="UniProtKB-KW"/>
</dbReference>
<evidence type="ECO:0000259" key="19">
    <source>
        <dbReference type="Pfam" id="PF22250"/>
    </source>
</evidence>
<evidence type="ECO:0000256" key="16">
    <source>
        <dbReference type="SAM" id="MobiDB-lite"/>
    </source>
</evidence>
<keyword evidence="21" id="KW-0031">Aminopeptidase</keyword>
<dbReference type="GO" id="GO:0008235">
    <property type="term" value="F:metalloexopeptidase activity"/>
    <property type="evidence" value="ECO:0007669"/>
    <property type="project" value="InterPro"/>
</dbReference>
<feature type="region of interest" description="Disordered" evidence="16">
    <location>
        <begin position="499"/>
        <end position="527"/>
    </location>
</feature>
<evidence type="ECO:0000256" key="17">
    <source>
        <dbReference type="SAM" id="Phobius"/>
    </source>
</evidence>
<dbReference type="InParanoid" id="G4TFE9"/>
<evidence type="ECO:0000256" key="4">
    <source>
        <dbReference type="ARBA" id="ARBA00010918"/>
    </source>
</evidence>
<dbReference type="AlphaFoldDB" id="G4TFE9"/>
<evidence type="ECO:0000256" key="11">
    <source>
        <dbReference type="ARBA" id="ARBA00022989"/>
    </source>
</evidence>
<dbReference type="InterPro" id="IPR053975">
    <property type="entry name" value="PFF1_C"/>
</dbReference>
<evidence type="ECO:0000313" key="21">
    <source>
        <dbReference type="EMBL" id="CCA70027.1"/>
    </source>
</evidence>
<evidence type="ECO:0000256" key="2">
    <source>
        <dbReference type="ARBA" id="ARBA00003273"/>
    </source>
</evidence>
<feature type="domain" description="Vacuolar membrane protease transmembrane" evidence="20">
    <location>
        <begin position="498"/>
        <end position="617"/>
    </location>
</feature>
<dbReference type="EMBL" id="CAFZ01000070">
    <property type="protein sequence ID" value="CCA70027.1"/>
    <property type="molecule type" value="Genomic_DNA"/>
</dbReference>
<evidence type="ECO:0000259" key="20">
    <source>
        <dbReference type="Pfam" id="PF22251"/>
    </source>
</evidence>
<keyword evidence="13 17" id="KW-0472">Membrane</keyword>
<feature type="domain" description="Peptidase M28" evidence="18">
    <location>
        <begin position="106"/>
        <end position="280"/>
    </location>
</feature>
<feature type="transmembrane region" description="Helical" evidence="17">
    <location>
        <begin position="398"/>
        <end position="418"/>
    </location>
</feature>
<evidence type="ECO:0000256" key="12">
    <source>
        <dbReference type="ARBA" id="ARBA00023049"/>
    </source>
</evidence>
<dbReference type="eggNOG" id="KOG2194">
    <property type="taxonomic scope" value="Eukaryota"/>
</dbReference>
<keyword evidence="5" id="KW-0926">Vacuole</keyword>
<feature type="compositionally biased region" description="Basic and acidic residues" evidence="16">
    <location>
        <begin position="499"/>
        <end position="511"/>
    </location>
</feature>
<feature type="transmembrane region" description="Helical" evidence="17">
    <location>
        <begin position="593"/>
        <end position="614"/>
    </location>
</feature>
<evidence type="ECO:0000256" key="7">
    <source>
        <dbReference type="ARBA" id="ARBA00022692"/>
    </source>
</evidence>
<evidence type="ECO:0000256" key="3">
    <source>
        <dbReference type="ARBA" id="ARBA00004128"/>
    </source>
</evidence>
<reference evidence="21 22" key="1">
    <citation type="journal article" date="2011" name="PLoS Pathog.">
        <title>Endophytic Life Strategies Decoded by Genome and Transcriptome Analyses of the Mutualistic Root Symbiont Piriformospora indica.</title>
        <authorList>
            <person name="Zuccaro A."/>
            <person name="Lahrmann U."/>
            <person name="Guldener U."/>
            <person name="Langen G."/>
            <person name="Pfiffi S."/>
            <person name="Biedenkopf D."/>
            <person name="Wong P."/>
            <person name="Samans B."/>
            <person name="Grimm C."/>
            <person name="Basiewicz M."/>
            <person name="Murat C."/>
            <person name="Martin F."/>
            <person name="Kogel K.H."/>
        </authorList>
    </citation>
    <scope>NUCLEOTIDE SEQUENCE [LARGE SCALE GENOMIC DNA]</scope>
    <source>
        <strain evidence="21 22">DSM 11827</strain>
    </source>
</reference>
<evidence type="ECO:0000256" key="14">
    <source>
        <dbReference type="ARBA" id="ARBA00023180"/>
    </source>
</evidence>
<feature type="domain" description="Vacuolar membrane protease transmembrane" evidence="20">
    <location>
        <begin position="366"/>
        <end position="481"/>
    </location>
</feature>
<dbReference type="InterPro" id="IPR045175">
    <property type="entry name" value="M28_fam"/>
</dbReference>
<feature type="transmembrane region" description="Helical" evidence="17">
    <location>
        <begin position="458"/>
        <end position="478"/>
    </location>
</feature>
<feature type="transmembrane region" description="Helical" evidence="17">
    <location>
        <begin position="363"/>
        <end position="386"/>
    </location>
</feature>
<feature type="transmembrane region" description="Helical" evidence="17">
    <location>
        <begin position="430"/>
        <end position="452"/>
    </location>
</feature>
<keyword evidence="7 17" id="KW-0812">Transmembrane</keyword>
<dbReference type="OrthoDB" id="76293at2759"/>
<sequence length="863" mass="95702">MNLIPSLLPFEKIPVTLVVLGCYLTAIISTLVVQEHLPSAPHDHHKIGLDLDEAWRDLQAIAQVAHPFNSRENDDVGRHITLDFDTKTNASWYSEDQSVTYMESRNIVIKFDGSKWNDSAVLLTAHYDTSSLAPGATDDSLAVVSLLQVAEQLTKHRPERSMILLFNNGEEDGLHGAQVFLRHPWMSLVQSFINVEGAGAGGRPNLFRSSSAQITYAFRKAAHPHGSSLFSDAFKLGLIRSTTDYSIYTRAGIPGSDYAFYTGRQKYHTMSDTVASLHNRHPLWIMMENLHNVVKELAYQPDIGISDNARFVYFDVFGEGWFYMRSDLFMVFNILLIVLGPIFVILLGWSLHRSHKLYVGLRGWGRFPVALILGVLVAGVCIGWYGEYNPMVIDRAPYSILVTIACFTALATLVPMYITDWWKPTPSQRAQVLLEMFGLWWIVSIITVIVSARRELTGTYLVTFFYAATLAATLISLLDMHRLDRKVPIAVPESAIPHDQEADASRNGADHHIRRHHQAGDVESTSDERTPLIPRAEELLVVANQRTGQQSLGWIWVLEFILLAVFPAILMLQLTFSLLAALGPTVVDGTPPAFVYALISLSVMLAILPIAPFAHKLPVTFYLVLLVIGIATAAYTSFVFPFTSESPLKVFFGQTVDLDQGNSTVTLAGVRPYLDRVFRELPTIDSSNITWSKGPVSGIQIAGFPGLAPRSVPNTPMADWVHVTLNKTSLSSASITVMGNNTRACRVSFEGGYNVAQAVVRGSNTKDLQLPSPHPLKQVNLWSRTWNATWVVDVDFMAPSTEEQSMQSATAAKVLSGKVSCIWSERTNGRIPALDEFYVFFPMWATISAGRAGLVEGWKSFSV</sequence>
<dbReference type="FunCoup" id="G4TFE9">
    <property type="interactions" value="9"/>
</dbReference>
<feature type="transmembrane region" description="Helical" evidence="17">
    <location>
        <begin position="621"/>
        <end position="642"/>
    </location>
</feature>
<evidence type="ECO:0000256" key="6">
    <source>
        <dbReference type="ARBA" id="ARBA00022670"/>
    </source>
</evidence>
<accession>G4TFE9</accession>
<dbReference type="EC" id="3.4.-.-" evidence="15"/>
<comment type="cofactor">
    <cofactor evidence="1">
        <name>Zn(2+)</name>
        <dbReference type="ChEBI" id="CHEBI:29105"/>
    </cofactor>
</comment>
<evidence type="ECO:0000256" key="8">
    <source>
        <dbReference type="ARBA" id="ARBA00022723"/>
    </source>
</evidence>
<dbReference type="PANTHER" id="PTHR12147:SF58">
    <property type="entry name" value="VACUOLAR MEMBRANE PROTEASE"/>
    <property type="match status" value="1"/>
</dbReference>
<comment type="function">
    <text evidence="2">May be involved in vacuolar sorting and osmoregulation.</text>
</comment>
<dbReference type="Pfam" id="PF04389">
    <property type="entry name" value="Peptidase_M28"/>
    <property type="match status" value="1"/>
</dbReference>
<protein>
    <recommendedName>
        <fullName evidence="15">Peptide hydrolase</fullName>
        <ecNumber evidence="15">3.4.-.-</ecNumber>
    </recommendedName>
</protein>
<evidence type="ECO:0000256" key="1">
    <source>
        <dbReference type="ARBA" id="ARBA00001947"/>
    </source>
</evidence>
<comment type="similarity">
    <text evidence="4 15">Belongs to the peptidase M28 family.</text>
</comment>
<comment type="caution">
    <text evidence="21">The sequence shown here is derived from an EMBL/GenBank/DDBJ whole genome shotgun (WGS) entry which is preliminary data.</text>
</comment>
<dbReference type="GO" id="GO:0006508">
    <property type="term" value="P:proteolysis"/>
    <property type="evidence" value="ECO:0007669"/>
    <property type="project" value="UniProtKB-KW"/>
</dbReference>
<keyword evidence="10 15" id="KW-0862">Zinc</keyword>
<name>G4TFE9_SERID</name>
<organism evidence="21 22">
    <name type="scientific">Serendipita indica (strain DSM 11827)</name>
    <name type="common">Root endophyte fungus</name>
    <name type="synonym">Piriformospora indica</name>
    <dbReference type="NCBI Taxonomy" id="1109443"/>
    <lineage>
        <taxon>Eukaryota</taxon>
        <taxon>Fungi</taxon>
        <taxon>Dikarya</taxon>
        <taxon>Basidiomycota</taxon>
        <taxon>Agaricomycotina</taxon>
        <taxon>Agaricomycetes</taxon>
        <taxon>Sebacinales</taxon>
        <taxon>Serendipitaceae</taxon>
        <taxon>Serendipita</taxon>
    </lineage>
</organism>
<dbReference type="STRING" id="1109443.G4TFE9"/>
<dbReference type="Pfam" id="PF22251">
    <property type="entry name" value="PFF1_TM"/>
    <property type="match status" value="2"/>
</dbReference>
<dbReference type="HOGENOM" id="CLU_006412_1_0_1"/>
<dbReference type="SUPFAM" id="SSF53187">
    <property type="entry name" value="Zn-dependent exopeptidases"/>
    <property type="match status" value="1"/>
</dbReference>
<evidence type="ECO:0000256" key="9">
    <source>
        <dbReference type="ARBA" id="ARBA00022801"/>
    </source>
</evidence>
<keyword evidence="12" id="KW-0482">Metalloprotease</keyword>
<keyword evidence="22" id="KW-1185">Reference proteome</keyword>
<dbReference type="Gene3D" id="3.40.630.10">
    <property type="entry name" value="Zn peptidases"/>
    <property type="match status" value="1"/>
</dbReference>
<evidence type="ECO:0000256" key="13">
    <source>
        <dbReference type="ARBA" id="ARBA00023136"/>
    </source>
</evidence>
<feature type="transmembrane region" description="Helical" evidence="17">
    <location>
        <begin position="554"/>
        <end position="581"/>
    </location>
</feature>